<dbReference type="CDD" id="cd00637">
    <property type="entry name" value="7tm_classA_rhodopsin-like"/>
    <property type="match status" value="1"/>
</dbReference>
<keyword evidence="4 7" id="KW-1133">Transmembrane helix</keyword>
<feature type="transmembrane region" description="Helical" evidence="7">
    <location>
        <begin position="277"/>
        <end position="295"/>
    </location>
</feature>
<evidence type="ECO:0000256" key="3">
    <source>
        <dbReference type="ARBA" id="ARBA00022692"/>
    </source>
</evidence>
<feature type="transmembrane region" description="Helical" evidence="7">
    <location>
        <begin position="82"/>
        <end position="106"/>
    </location>
</feature>
<dbReference type="InterPro" id="IPR017452">
    <property type="entry name" value="GPCR_Rhodpsn_7TM"/>
</dbReference>
<name>A0ABN8M6T0_9CNID</name>
<evidence type="ECO:0000259" key="8">
    <source>
        <dbReference type="PROSITE" id="PS50262"/>
    </source>
</evidence>
<dbReference type="PANTHER" id="PTHR22750">
    <property type="entry name" value="G-PROTEIN COUPLED RECEPTOR"/>
    <property type="match status" value="1"/>
</dbReference>
<proteinExistence type="inferred from homology"/>
<feature type="transmembrane region" description="Helical" evidence="7">
    <location>
        <begin position="247"/>
        <end position="265"/>
    </location>
</feature>
<accession>A0ABN8M6T0</accession>
<evidence type="ECO:0000313" key="10">
    <source>
        <dbReference type="Proteomes" id="UP001159427"/>
    </source>
</evidence>
<keyword evidence="6" id="KW-0807">Transducer</keyword>
<dbReference type="SUPFAM" id="SSF81321">
    <property type="entry name" value="Family A G protein-coupled receptor-like"/>
    <property type="match status" value="1"/>
</dbReference>
<keyword evidence="6" id="KW-0675">Receptor</keyword>
<keyword evidence="2" id="KW-1003">Cell membrane</keyword>
<dbReference type="Proteomes" id="UP001159427">
    <property type="component" value="Unassembled WGS sequence"/>
</dbReference>
<evidence type="ECO:0000256" key="2">
    <source>
        <dbReference type="ARBA" id="ARBA00022475"/>
    </source>
</evidence>
<evidence type="ECO:0000256" key="5">
    <source>
        <dbReference type="ARBA" id="ARBA00023136"/>
    </source>
</evidence>
<dbReference type="PRINTS" id="PR00237">
    <property type="entry name" value="GPCRRHODOPSN"/>
</dbReference>
<sequence>MLINKTGGLNNTVNNTVLNHDSSELCLPSWILNAVNVQSVYISDTGIMVVNIPFAIFAVIANLVVIVTIIRSPSLHRPVNVLLCSLAASDCLTGLVLQPVYVAWRFLLHQSQDPCKLVYLYQASRFLPQMLLGFTFVNLAITSVERWYAVSSPLEHSAKVTLRGMVKIIVGVWVIWFIYSLMEFIVPVGIYQPLESMVLISAVAIQIGGHVLTFCAIRSNNKKIVSATHNSQQTILFRREEKVFKNMTFYTVATLLTLIPVVVVLNLERTIISGNILLPWAVTCSQLISSFNPAIQIQRNAALREALKMAF</sequence>
<evidence type="ECO:0000256" key="7">
    <source>
        <dbReference type="SAM" id="Phobius"/>
    </source>
</evidence>
<organism evidence="9 10">
    <name type="scientific">Porites evermanni</name>
    <dbReference type="NCBI Taxonomy" id="104178"/>
    <lineage>
        <taxon>Eukaryota</taxon>
        <taxon>Metazoa</taxon>
        <taxon>Cnidaria</taxon>
        <taxon>Anthozoa</taxon>
        <taxon>Hexacorallia</taxon>
        <taxon>Scleractinia</taxon>
        <taxon>Fungiina</taxon>
        <taxon>Poritidae</taxon>
        <taxon>Porites</taxon>
    </lineage>
</organism>
<dbReference type="Pfam" id="PF00001">
    <property type="entry name" value="7tm_1"/>
    <property type="match status" value="1"/>
</dbReference>
<dbReference type="InterPro" id="IPR000276">
    <property type="entry name" value="GPCR_Rhodpsn"/>
</dbReference>
<feature type="transmembrane region" description="Helical" evidence="7">
    <location>
        <begin position="197"/>
        <end position="217"/>
    </location>
</feature>
<dbReference type="EMBL" id="CALNXI010000271">
    <property type="protein sequence ID" value="CAH3023684.1"/>
    <property type="molecule type" value="Genomic_DNA"/>
</dbReference>
<protein>
    <recommendedName>
        <fullName evidence="8">G-protein coupled receptors family 1 profile domain-containing protein</fullName>
    </recommendedName>
</protein>
<evidence type="ECO:0000313" key="9">
    <source>
        <dbReference type="EMBL" id="CAH3023684.1"/>
    </source>
</evidence>
<comment type="subcellular location">
    <subcellularLocation>
        <location evidence="1">Cell membrane</location>
        <topology evidence="1">Multi-pass membrane protein</topology>
    </subcellularLocation>
</comment>
<dbReference type="PROSITE" id="PS00237">
    <property type="entry name" value="G_PROTEIN_RECEP_F1_1"/>
    <property type="match status" value="1"/>
</dbReference>
<keyword evidence="3 6" id="KW-0812">Transmembrane</keyword>
<feature type="domain" description="G-protein coupled receptors family 1 profile" evidence="8">
    <location>
        <begin position="61"/>
        <end position="311"/>
    </location>
</feature>
<keyword evidence="10" id="KW-1185">Reference proteome</keyword>
<feature type="transmembrane region" description="Helical" evidence="7">
    <location>
        <begin position="47"/>
        <end position="70"/>
    </location>
</feature>
<evidence type="ECO:0000256" key="1">
    <source>
        <dbReference type="ARBA" id="ARBA00004651"/>
    </source>
</evidence>
<evidence type="ECO:0000256" key="6">
    <source>
        <dbReference type="RuleBase" id="RU000688"/>
    </source>
</evidence>
<comment type="similarity">
    <text evidence="6">Belongs to the G-protein coupled receptor 1 family.</text>
</comment>
<feature type="transmembrane region" description="Helical" evidence="7">
    <location>
        <begin position="126"/>
        <end position="148"/>
    </location>
</feature>
<feature type="transmembrane region" description="Helical" evidence="7">
    <location>
        <begin position="168"/>
        <end position="191"/>
    </location>
</feature>
<gene>
    <name evidence="9" type="ORF">PEVE_00020187</name>
</gene>
<keyword evidence="6" id="KW-0297">G-protein coupled receptor</keyword>
<dbReference type="PROSITE" id="PS50262">
    <property type="entry name" value="G_PROTEIN_RECEP_F1_2"/>
    <property type="match status" value="1"/>
</dbReference>
<keyword evidence="5 7" id="KW-0472">Membrane</keyword>
<dbReference type="Gene3D" id="1.20.1070.10">
    <property type="entry name" value="Rhodopsin 7-helix transmembrane proteins"/>
    <property type="match status" value="1"/>
</dbReference>
<comment type="caution">
    <text evidence="9">The sequence shown here is derived from an EMBL/GenBank/DDBJ whole genome shotgun (WGS) entry which is preliminary data.</text>
</comment>
<reference evidence="9 10" key="1">
    <citation type="submission" date="2022-05" db="EMBL/GenBank/DDBJ databases">
        <authorList>
            <consortium name="Genoscope - CEA"/>
            <person name="William W."/>
        </authorList>
    </citation>
    <scope>NUCLEOTIDE SEQUENCE [LARGE SCALE GENOMIC DNA]</scope>
</reference>
<evidence type="ECO:0000256" key="4">
    <source>
        <dbReference type="ARBA" id="ARBA00022989"/>
    </source>
</evidence>